<dbReference type="PANTHER" id="PTHR30619:SF1">
    <property type="entry name" value="RECOMBINATION PROTEIN 2"/>
    <property type="match status" value="1"/>
</dbReference>
<name>A0A1F6W559_9BACT</name>
<evidence type="ECO:0000313" key="3">
    <source>
        <dbReference type="EMBL" id="OGI76942.1"/>
    </source>
</evidence>
<dbReference type="InterPro" id="IPR052159">
    <property type="entry name" value="Competence_DNA_uptake"/>
</dbReference>
<evidence type="ECO:0000313" key="4">
    <source>
        <dbReference type="Proteomes" id="UP000177777"/>
    </source>
</evidence>
<dbReference type="InterPro" id="IPR001279">
    <property type="entry name" value="Metallo-B-lactamas"/>
</dbReference>
<dbReference type="InterPro" id="IPR036866">
    <property type="entry name" value="RibonucZ/Hydroxyglut_hydro"/>
</dbReference>
<keyword evidence="1" id="KW-1133">Transmembrane helix</keyword>
<feature type="transmembrane region" description="Helical" evidence="1">
    <location>
        <begin position="12"/>
        <end position="31"/>
    </location>
</feature>
<dbReference type="Gene3D" id="3.60.15.10">
    <property type="entry name" value="Ribonuclease Z/Hydroxyacylglutathione hydrolase-like"/>
    <property type="match status" value="1"/>
</dbReference>
<dbReference type="SUPFAM" id="SSF56281">
    <property type="entry name" value="Metallo-hydrolase/oxidoreductase"/>
    <property type="match status" value="1"/>
</dbReference>
<dbReference type="AlphaFoldDB" id="A0A1F6W559"/>
<dbReference type="PANTHER" id="PTHR30619">
    <property type="entry name" value="DNA INTERNALIZATION/COMPETENCE PROTEIN COMEC/REC2"/>
    <property type="match status" value="1"/>
</dbReference>
<dbReference type="CDD" id="cd07731">
    <property type="entry name" value="ComA-like_MBL-fold"/>
    <property type="match status" value="1"/>
</dbReference>
<proteinExistence type="predicted"/>
<evidence type="ECO:0000259" key="2">
    <source>
        <dbReference type="Pfam" id="PF00753"/>
    </source>
</evidence>
<evidence type="ECO:0000256" key="1">
    <source>
        <dbReference type="SAM" id="Phobius"/>
    </source>
</evidence>
<comment type="caution">
    <text evidence="3">The sequence shown here is derived from an EMBL/GenBank/DDBJ whole genome shotgun (WGS) entry which is preliminary data.</text>
</comment>
<dbReference type="Pfam" id="PF00753">
    <property type="entry name" value="Lactamase_B"/>
    <property type="match status" value="1"/>
</dbReference>
<dbReference type="InterPro" id="IPR035681">
    <property type="entry name" value="ComA-like_MBL"/>
</dbReference>
<dbReference type="EMBL" id="MFUE01000020">
    <property type="protein sequence ID" value="OGI76942.1"/>
    <property type="molecule type" value="Genomic_DNA"/>
</dbReference>
<gene>
    <name evidence="3" type="ORF">A3D42_02300</name>
</gene>
<feature type="domain" description="Metallo-beta-lactamase" evidence="2">
    <location>
        <begin position="46"/>
        <end position="245"/>
    </location>
</feature>
<keyword evidence="1" id="KW-0472">Membrane</keyword>
<accession>A0A1F6W559</accession>
<organism evidence="3 4">
    <name type="scientific">Candidatus Nomurabacteria bacterium RIFCSPHIGHO2_02_FULL_41_18</name>
    <dbReference type="NCBI Taxonomy" id="1801754"/>
    <lineage>
        <taxon>Bacteria</taxon>
        <taxon>Candidatus Nomuraibacteriota</taxon>
    </lineage>
</organism>
<dbReference type="STRING" id="1801754.A3D42_02300"/>
<keyword evidence="1" id="KW-0812">Transmembrane</keyword>
<reference evidence="3 4" key="1">
    <citation type="journal article" date="2016" name="Nat. Commun.">
        <title>Thousands of microbial genomes shed light on interconnected biogeochemical processes in an aquifer system.</title>
        <authorList>
            <person name="Anantharaman K."/>
            <person name="Brown C.T."/>
            <person name="Hug L.A."/>
            <person name="Sharon I."/>
            <person name="Castelle C.J."/>
            <person name="Probst A.J."/>
            <person name="Thomas B.C."/>
            <person name="Singh A."/>
            <person name="Wilkins M.J."/>
            <person name="Karaoz U."/>
            <person name="Brodie E.L."/>
            <person name="Williams K.H."/>
            <person name="Hubbard S.S."/>
            <person name="Banfield J.F."/>
        </authorList>
    </citation>
    <scope>NUCLEOTIDE SEQUENCE [LARGE SCALE GENOMIC DNA]</scope>
</reference>
<dbReference type="Proteomes" id="UP000177777">
    <property type="component" value="Unassembled WGS sequence"/>
</dbReference>
<sequence length="293" mass="32356">MFEKIKRHSKKYGLAVLVVSLSFFAVFVFYLDWQYSHPRLTFVMLDVGQGDALFIESPTGTQILIDAGPPRKVLSPLSRAMSPFDRSLDVAIITNPDQDHIGGFLDVLSVYKVGKFLESGTLNDSKSYQNLREEIKNKNIPMILAERGMRLHLGGGAILDILFPDRNVSSWTANDGSIVARLDYGDTSIILAGDSTIKTEKIILENYSSSELESKILKVGHHGSRTSSSDAFVRAVSPVYALISNGRENKYGHPHSEILDALSSAGAEIFRTDLLGTIVMKSDGQDVKFSFHK</sequence>
<protein>
    <recommendedName>
        <fullName evidence="2">Metallo-beta-lactamase domain-containing protein</fullName>
    </recommendedName>
</protein>